<dbReference type="Proteomes" id="UP000001307">
    <property type="component" value="Unassembled WGS sequence"/>
</dbReference>
<dbReference type="AlphaFoldDB" id="E4XE27"/>
<proteinExistence type="predicted"/>
<evidence type="ECO:0000313" key="1">
    <source>
        <dbReference type="EMBL" id="CBY19417.1"/>
    </source>
</evidence>
<reference evidence="1" key="1">
    <citation type="journal article" date="2010" name="Science">
        <title>Plasticity of animal genome architecture unmasked by rapid evolution of a pelagic tunicate.</title>
        <authorList>
            <person name="Denoeud F."/>
            <person name="Henriet S."/>
            <person name="Mungpakdee S."/>
            <person name="Aury J.M."/>
            <person name="Da Silva C."/>
            <person name="Brinkmann H."/>
            <person name="Mikhaleva J."/>
            <person name="Olsen L.C."/>
            <person name="Jubin C."/>
            <person name="Canestro C."/>
            <person name="Bouquet J.M."/>
            <person name="Danks G."/>
            <person name="Poulain J."/>
            <person name="Campsteijn C."/>
            <person name="Adamski M."/>
            <person name="Cross I."/>
            <person name="Yadetie F."/>
            <person name="Muffato M."/>
            <person name="Louis A."/>
            <person name="Butcher S."/>
            <person name="Tsagkogeorga G."/>
            <person name="Konrad A."/>
            <person name="Singh S."/>
            <person name="Jensen M.F."/>
            <person name="Cong E.H."/>
            <person name="Eikeseth-Otteraa H."/>
            <person name="Noel B."/>
            <person name="Anthouard V."/>
            <person name="Porcel B.M."/>
            <person name="Kachouri-Lafond R."/>
            <person name="Nishino A."/>
            <person name="Ugolini M."/>
            <person name="Chourrout P."/>
            <person name="Nishida H."/>
            <person name="Aasland R."/>
            <person name="Huzurbazar S."/>
            <person name="Westhof E."/>
            <person name="Delsuc F."/>
            <person name="Lehrach H."/>
            <person name="Reinhardt R."/>
            <person name="Weissenbach J."/>
            <person name="Roy S.W."/>
            <person name="Artiguenave F."/>
            <person name="Postlethwait J.H."/>
            <person name="Manak J.R."/>
            <person name="Thompson E.M."/>
            <person name="Jaillon O."/>
            <person name="Du Pasquier L."/>
            <person name="Boudinot P."/>
            <person name="Liberles D.A."/>
            <person name="Volff J.N."/>
            <person name="Philippe H."/>
            <person name="Lenhard B."/>
            <person name="Roest Crollius H."/>
            <person name="Wincker P."/>
            <person name="Chourrout D."/>
        </authorList>
    </citation>
    <scope>NUCLEOTIDE SEQUENCE [LARGE SCALE GENOMIC DNA]</scope>
</reference>
<keyword evidence="2" id="KW-1185">Reference proteome</keyword>
<organism evidence="1">
    <name type="scientific">Oikopleura dioica</name>
    <name type="common">Tunicate</name>
    <dbReference type="NCBI Taxonomy" id="34765"/>
    <lineage>
        <taxon>Eukaryota</taxon>
        <taxon>Metazoa</taxon>
        <taxon>Chordata</taxon>
        <taxon>Tunicata</taxon>
        <taxon>Appendicularia</taxon>
        <taxon>Copelata</taxon>
        <taxon>Oikopleuridae</taxon>
        <taxon>Oikopleura</taxon>
    </lineage>
</organism>
<dbReference type="InParanoid" id="E4XE27"/>
<gene>
    <name evidence="1" type="ORF">GSOID_T00008429001</name>
</gene>
<evidence type="ECO:0000313" key="2">
    <source>
        <dbReference type="Proteomes" id="UP000001307"/>
    </source>
</evidence>
<dbReference type="OrthoDB" id="10443727at2759"/>
<protein>
    <submittedName>
        <fullName evidence="1">Uncharacterized protein</fullName>
    </submittedName>
</protein>
<name>E4XE27_OIKDI</name>
<dbReference type="EMBL" id="FN653040">
    <property type="protein sequence ID" value="CBY19417.1"/>
    <property type="molecule type" value="Genomic_DNA"/>
</dbReference>
<sequence length="110" mass="12723">MIFPNPLGVDKMKKVTFVKTIGIVEALKLAKKRNYSHFNFHANYYPPQGDDWTVLEKEMEEMLALIDELKVNMVHRRLVDGRRSSEEREVDEAAQTGAAWDLLDKQFVGL</sequence>
<accession>E4XE27</accession>